<gene>
    <name evidence="6" type="ORF">JOF53_008275</name>
</gene>
<organism evidence="6 7">
    <name type="scientific">Crossiella equi</name>
    <dbReference type="NCBI Taxonomy" id="130796"/>
    <lineage>
        <taxon>Bacteria</taxon>
        <taxon>Bacillati</taxon>
        <taxon>Actinomycetota</taxon>
        <taxon>Actinomycetes</taxon>
        <taxon>Pseudonocardiales</taxon>
        <taxon>Pseudonocardiaceae</taxon>
        <taxon>Crossiella</taxon>
    </lineage>
</organism>
<evidence type="ECO:0000256" key="2">
    <source>
        <dbReference type="ARBA" id="ARBA00022723"/>
    </source>
</evidence>
<evidence type="ECO:0000313" key="6">
    <source>
        <dbReference type="EMBL" id="MBP2479403.1"/>
    </source>
</evidence>
<dbReference type="PANTHER" id="PTHR42978">
    <property type="entry name" value="QUORUM-QUENCHING LACTONASE YTNP-RELATED-RELATED"/>
    <property type="match status" value="1"/>
</dbReference>
<keyword evidence="4" id="KW-0862">Zinc</keyword>
<dbReference type="InterPro" id="IPR051013">
    <property type="entry name" value="MBL_superfamily_lactonases"/>
</dbReference>
<dbReference type="InterPro" id="IPR001279">
    <property type="entry name" value="Metallo-B-lactamas"/>
</dbReference>
<dbReference type="EMBL" id="JAGIOO010000001">
    <property type="protein sequence ID" value="MBP2479403.1"/>
    <property type="molecule type" value="Genomic_DNA"/>
</dbReference>
<comment type="caution">
    <text evidence="6">The sequence shown here is derived from an EMBL/GenBank/DDBJ whole genome shotgun (WGS) entry which is preliminary data.</text>
</comment>
<reference evidence="6 7" key="1">
    <citation type="submission" date="2021-03" db="EMBL/GenBank/DDBJ databases">
        <title>Sequencing the genomes of 1000 actinobacteria strains.</title>
        <authorList>
            <person name="Klenk H.-P."/>
        </authorList>
    </citation>
    <scope>NUCLEOTIDE SEQUENCE [LARGE SCALE GENOMIC DNA]</scope>
    <source>
        <strain evidence="6 7">DSM 44580</strain>
    </source>
</reference>
<keyword evidence="2" id="KW-0479">Metal-binding</keyword>
<evidence type="ECO:0000313" key="7">
    <source>
        <dbReference type="Proteomes" id="UP001519363"/>
    </source>
</evidence>
<evidence type="ECO:0000256" key="1">
    <source>
        <dbReference type="ARBA" id="ARBA00007749"/>
    </source>
</evidence>
<dbReference type="InterPro" id="IPR036866">
    <property type="entry name" value="RibonucZ/Hydroxyglut_hydro"/>
</dbReference>
<comment type="similarity">
    <text evidence="1">Belongs to the metallo-beta-lactamase superfamily.</text>
</comment>
<evidence type="ECO:0000256" key="4">
    <source>
        <dbReference type="ARBA" id="ARBA00022833"/>
    </source>
</evidence>
<dbReference type="SUPFAM" id="SSF56281">
    <property type="entry name" value="Metallo-hydrolase/oxidoreductase"/>
    <property type="match status" value="1"/>
</dbReference>
<accession>A0ABS5AS66</accession>
<dbReference type="Gene3D" id="3.60.15.10">
    <property type="entry name" value="Ribonuclease Z/Hydroxyacylglutathione hydrolase-like"/>
    <property type="match status" value="1"/>
</dbReference>
<protein>
    <submittedName>
        <fullName evidence="6">Glyoxylase-like metal-dependent hydrolase (Beta-lactamase superfamily II)</fullName>
    </submittedName>
</protein>
<dbReference type="RefSeq" id="WP_086781932.1">
    <property type="nucleotide sequence ID" value="NZ_JAGIOO010000001.1"/>
</dbReference>
<dbReference type="SMART" id="SM00849">
    <property type="entry name" value="Lactamase_B"/>
    <property type="match status" value="1"/>
</dbReference>
<dbReference type="PANTHER" id="PTHR42978:SF6">
    <property type="entry name" value="QUORUM-QUENCHING LACTONASE YTNP-RELATED"/>
    <property type="match status" value="1"/>
</dbReference>
<evidence type="ECO:0000256" key="3">
    <source>
        <dbReference type="ARBA" id="ARBA00022801"/>
    </source>
</evidence>
<dbReference type="Proteomes" id="UP001519363">
    <property type="component" value="Unassembled WGS sequence"/>
</dbReference>
<name>A0ABS5AS66_9PSEU</name>
<evidence type="ECO:0000259" key="5">
    <source>
        <dbReference type="SMART" id="SM00849"/>
    </source>
</evidence>
<keyword evidence="3" id="KW-0378">Hydrolase</keyword>
<proteinExistence type="inferred from homology"/>
<keyword evidence="7" id="KW-1185">Reference proteome</keyword>
<feature type="domain" description="Metallo-beta-lactamase" evidence="5">
    <location>
        <begin position="62"/>
        <end position="268"/>
    </location>
</feature>
<dbReference type="Pfam" id="PF00753">
    <property type="entry name" value="Lactamase_B"/>
    <property type="match status" value="1"/>
</dbReference>
<sequence>MASGSLNEQSAVRSLQLGQVRLTYVVDGPMGLSPEGFFPAVPSSYWTDHPHLLDPRGRVAMSAGGLLVERDGRRLLVDAGMGDFRADMVLGQTYLGTAATGTLPEVLSDLGHRPEDIEAVAFTHLHVDHTGWAYTPDGTKFFPGARYLVSAPEWAPHARGETIPGAPPRATVIDPLAADHIEISDGDEVFPGVHALVTPGHSPGHTSYVVSTEVGRVVAFGDVFHIPAQLTHPEWPSLPDVDTDAVRTARHRILRELDQPNTLGFGCHFGDQVFGRVVRDGQGRAGWLPVPATEVLPAPRQLD</sequence>